<accession>A0A517L4R6</accession>
<evidence type="ECO:0000256" key="1">
    <source>
        <dbReference type="SAM" id="MobiDB-lite"/>
    </source>
</evidence>
<protein>
    <submittedName>
        <fullName evidence="2">Uncharacterized protein</fullName>
    </submittedName>
</protein>
<reference evidence="2 3" key="1">
    <citation type="submission" date="2019-07" db="EMBL/GenBank/DDBJ databases">
        <title>Finished genome of Venturia effusa.</title>
        <authorList>
            <person name="Young C.A."/>
            <person name="Cox M.P."/>
            <person name="Ganley A.R.D."/>
            <person name="David W.J."/>
        </authorList>
    </citation>
    <scope>NUCLEOTIDE SEQUENCE [LARGE SCALE GENOMIC DNA]</scope>
    <source>
        <strain evidence="3">albino</strain>
    </source>
</reference>
<name>A0A517L4R6_9PEZI</name>
<evidence type="ECO:0000313" key="3">
    <source>
        <dbReference type="Proteomes" id="UP000316270"/>
    </source>
</evidence>
<gene>
    <name evidence="2" type="ORF">FKW77_000422</name>
</gene>
<sequence>MANKSSEAVHIERTNEEDTISKLPQTRLPKEGPVSPMQEQLRTYTSTLLSPIPEDVMRLREEYRRSSAGSAPKTTSLFDRNLSNTVTKWKSGPLSRSKAPAVYVPSGSVADILPSLNDRAPMPFTPTGSQAKSIKGDKNLPLISELCGSPIAFNALANFDDPFIISSTPDHAGPANTTARRRP</sequence>
<dbReference type="EMBL" id="CP042189">
    <property type="protein sequence ID" value="QDS70611.1"/>
    <property type="molecule type" value="Genomic_DNA"/>
</dbReference>
<feature type="region of interest" description="Disordered" evidence="1">
    <location>
        <begin position="1"/>
        <end position="40"/>
    </location>
</feature>
<feature type="compositionally biased region" description="Basic and acidic residues" evidence="1">
    <location>
        <begin position="7"/>
        <end position="20"/>
    </location>
</feature>
<evidence type="ECO:0000313" key="2">
    <source>
        <dbReference type="EMBL" id="QDS70611.1"/>
    </source>
</evidence>
<dbReference type="Proteomes" id="UP000316270">
    <property type="component" value="Chromosome 5"/>
</dbReference>
<keyword evidence="3" id="KW-1185">Reference proteome</keyword>
<dbReference type="AlphaFoldDB" id="A0A517L4R6"/>
<proteinExistence type="predicted"/>
<dbReference type="OrthoDB" id="10531406at2759"/>
<organism evidence="2 3">
    <name type="scientific">Venturia effusa</name>
    <dbReference type="NCBI Taxonomy" id="50376"/>
    <lineage>
        <taxon>Eukaryota</taxon>
        <taxon>Fungi</taxon>
        <taxon>Dikarya</taxon>
        <taxon>Ascomycota</taxon>
        <taxon>Pezizomycotina</taxon>
        <taxon>Dothideomycetes</taxon>
        <taxon>Pleosporomycetidae</taxon>
        <taxon>Venturiales</taxon>
        <taxon>Venturiaceae</taxon>
        <taxon>Venturia</taxon>
    </lineage>
</organism>